<comment type="caution">
    <text evidence="3">The sequence shown here is derived from an EMBL/GenBank/DDBJ whole genome shotgun (WGS) entry which is preliminary data.</text>
</comment>
<keyword evidence="2" id="KW-0812">Transmembrane</keyword>
<protein>
    <recommendedName>
        <fullName evidence="5">Outer membrane protein beta-barrel domain-containing protein</fullName>
    </recommendedName>
</protein>
<feature type="region of interest" description="Disordered" evidence="1">
    <location>
        <begin position="107"/>
        <end position="126"/>
    </location>
</feature>
<organism evidence="3 4">
    <name type="scientific">Hymenobacter aranciens</name>
    <dbReference type="NCBI Taxonomy" id="3063996"/>
    <lineage>
        <taxon>Bacteria</taxon>
        <taxon>Pseudomonadati</taxon>
        <taxon>Bacteroidota</taxon>
        <taxon>Cytophagia</taxon>
        <taxon>Cytophagales</taxon>
        <taxon>Hymenobacteraceae</taxon>
        <taxon>Hymenobacter</taxon>
    </lineage>
</organism>
<evidence type="ECO:0000313" key="4">
    <source>
        <dbReference type="Proteomes" id="UP001176429"/>
    </source>
</evidence>
<dbReference type="Proteomes" id="UP001176429">
    <property type="component" value="Unassembled WGS sequence"/>
</dbReference>
<evidence type="ECO:0008006" key="5">
    <source>
        <dbReference type="Google" id="ProtNLM"/>
    </source>
</evidence>
<feature type="region of interest" description="Disordered" evidence="1">
    <location>
        <begin position="170"/>
        <end position="201"/>
    </location>
</feature>
<name>A0ABT9BAH4_9BACT</name>
<feature type="transmembrane region" description="Helical" evidence="2">
    <location>
        <begin position="62"/>
        <end position="80"/>
    </location>
</feature>
<sequence length="588" mass="59972">MSANPIDSTNTDKPTGSLEDLFRHHLAEAAVPPRAMVWEQIDNSLLQRQNEQYRRRLTATRWVAAASIAIATLAGTGWWATHDALEHDRADLAAVTRRIEVAEASKRGKNAGSLNKRAAEANPDVARSTAAGKAAVDRATQAGATNLTATGYAAAATSASAGRAIIPTGSAVSAGSAGTPGGQSRSNASLGAASTATGRHSGSIASQFNKQAAASTPMAALAATGASKNLPGQPAGQLPGVTAGAATTSALANAGANTGIEGLTSSAARNAVAASVASTSATATGSSFANRPSDMATNLNNNHTMELALLASRTTALNLADATALPTSFATVEVPADGTPPATPPARKWQFGASYAAGVFNPNINFSRTGGAAEFDYNPALGPNSPALSEAAAAEYRDNLRPGFSQRLAVRATRRLGGRLALSTGVEMAQQQASSASSLAFVGEQVPDFGQSPGGPMRTTNFRYQTASVPVELRYTDPVKRGLSLYGRVGAAVSALLGVRAKVEGIPEATRSYSIAAEGPYRRVLANVRGGVGAQYRPTVGHWTVSLGPTAEIGLVSLNAHPAQGLAGQSRAYSLGLEASMEFGRAAK</sequence>
<evidence type="ECO:0000256" key="1">
    <source>
        <dbReference type="SAM" id="MobiDB-lite"/>
    </source>
</evidence>
<feature type="compositionally biased region" description="Polar residues" evidence="1">
    <location>
        <begin position="182"/>
        <end position="201"/>
    </location>
</feature>
<keyword evidence="2" id="KW-1133">Transmembrane helix</keyword>
<keyword evidence="4" id="KW-1185">Reference proteome</keyword>
<gene>
    <name evidence="3" type="ORF">Q5H93_11045</name>
</gene>
<evidence type="ECO:0000256" key="2">
    <source>
        <dbReference type="SAM" id="Phobius"/>
    </source>
</evidence>
<dbReference type="EMBL" id="JAUQSY010000006">
    <property type="protein sequence ID" value="MDO7875270.1"/>
    <property type="molecule type" value="Genomic_DNA"/>
</dbReference>
<reference evidence="3" key="1">
    <citation type="submission" date="2023-07" db="EMBL/GenBank/DDBJ databases">
        <authorList>
            <person name="Kim M.K."/>
        </authorList>
    </citation>
    <scope>NUCLEOTIDE SEQUENCE</scope>
    <source>
        <strain evidence="3">ASUV-10-1</strain>
    </source>
</reference>
<keyword evidence="2" id="KW-0472">Membrane</keyword>
<evidence type="ECO:0000313" key="3">
    <source>
        <dbReference type="EMBL" id="MDO7875270.1"/>
    </source>
</evidence>
<accession>A0ABT9BAH4</accession>
<proteinExistence type="predicted"/>
<dbReference type="RefSeq" id="WP_305006586.1">
    <property type="nucleotide sequence ID" value="NZ_JAUQSY010000006.1"/>
</dbReference>